<dbReference type="Proteomes" id="UP000821845">
    <property type="component" value="Chromosome 11"/>
</dbReference>
<evidence type="ECO:0000313" key="1">
    <source>
        <dbReference type="EMBL" id="KAH6941316.1"/>
    </source>
</evidence>
<evidence type="ECO:0000313" key="2">
    <source>
        <dbReference type="Proteomes" id="UP000821845"/>
    </source>
</evidence>
<accession>A0ACB7T5B4</accession>
<reference evidence="1" key="1">
    <citation type="submission" date="2020-05" db="EMBL/GenBank/DDBJ databases">
        <title>Large-scale comparative analyses of tick genomes elucidate their genetic diversity and vector capacities.</title>
        <authorList>
            <person name="Jia N."/>
            <person name="Wang J."/>
            <person name="Shi W."/>
            <person name="Du L."/>
            <person name="Sun Y."/>
            <person name="Zhan W."/>
            <person name="Jiang J."/>
            <person name="Wang Q."/>
            <person name="Zhang B."/>
            <person name="Ji P."/>
            <person name="Sakyi L.B."/>
            <person name="Cui X."/>
            <person name="Yuan T."/>
            <person name="Jiang B."/>
            <person name="Yang W."/>
            <person name="Lam T.T.-Y."/>
            <person name="Chang Q."/>
            <person name="Ding S."/>
            <person name="Wang X."/>
            <person name="Zhu J."/>
            <person name="Ruan X."/>
            <person name="Zhao L."/>
            <person name="Wei J."/>
            <person name="Que T."/>
            <person name="Du C."/>
            <person name="Cheng J."/>
            <person name="Dai P."/>
            <person name="Han X."/>
            <person name="Huang E."/>
            <person name="Gao Y."/>
            <person name="Liu J."/>
            <person name="Shao H."/>
            <person name="Ye R."/>
            <person name="Li L."/>
            <person name="Wei W."/>
            <person name="Wang X."/>
            <person name="Wang C."/>
            <person name="Yang T."/>
            <person name="Huo Q."/>
            <person name="Li W."/>
            <person name="Guo W."/>
            <person name="Chen H."/>
            <person name="Zhou L."/>
            <person name="Ni X."/>
            <person name="Tian J."/>
            <person name="Zhou Y."/>
            <person name="Sheng Y."/>
            <person name="Liu T."/>
            <person name="Pan Y."/>
            <person name="Xia L."/>
            <person name="Li J."/>
            <person name="Zhao F."/>
            <person name="Cao W."/>
        </authorList>
    </citation>
    <scope>NUCLEOTIDE SEQUENCE</scope>
    <source>
        <strain evidence="1">Hyas-2018</strain>
    </source>
</reference>
<keyword evidence="2" id="KW-1185">Reference proteome</keyword>
<proteinExistence type="predicted"/>
<name>A0ACB7T5B4_HYAAI</name>
<gene>
    <name evidence="1" type="ORF">HPB50_016169</name>
</gene>
<protein>
    <submittedName>
        <fullName evidence="1">Uncharacterized protein</fullName>
    </submittedName>
</protein>
<comment type="caution">
    <text evidence="1">The sequence shown here is derived from an EMBL/GenBank/DDBJ whole genome shotgun (WGS) entry which is preliminary data.</text>
</comment>
<organism evidence="1 2">
    <name type="scientific">Hyalomma asiaticum</name>
    <name type="common">Tick</name>
    <dbReference type="NCBI Taxonomy" id="266040"/>
    <lineage>
        <taxon>Eukaryota</taxon>
        <taxon>Metazoa</taxon>
        <taxon>Ecdysozoa</taxon>
        <taxon>Arthropoda</taxon>
        <taxon>Chelicerata</taxon>
        <taxon>Arachnida</taxon>
        <taxon>Acari</taxon>
        <taxon>Parasitiformes</taxon>
        <taxon>Ixodida</taxon>
        <taxon>Ixodoidea</taxon>
        <taxon>Ixodidae</taxon>
        <taxon>Hyalomminae</taxon>
        <taxon>Hyalomma</taxon>
    </lineage>
</organism>
<sequence>MLPCLNPPLRPFKPGLRGQLAWLDAVLEINGVNEHALLLGTLPANLQYLSAASSASAGPYNTLRAAVLASNGEPHSTHILSTSLQLRRSAQLSPARDLPALLTRLLNLLRVMVHHGKPQVHPSASPSSTSRWIVLTPQSHHPLSDPAPRRRRHLH</sequence>
<dbReference type="EMBL" id="CM023491">
    <property type="protein sequence ID" value="KAH6941316.1"/>
    <property type="molecule type" value="Genomic_DNA"/>
</dbReference>